<proteinExistence type="predicted"/>
<dbReference type="GO" id="GO:0004035">
    <property type="term" value="F:alkaline phosphatase activity"/>
    <property type="evidence" value="ECO:0007669"/>
    <property type="project" value="UniProtKB-EC"/>
</dbReference>
<name>A0AAV2QFB9_MEGNR</name>
<feature type="non-terminal residue" evidence="3">
    <location>
        <position position="1"/>
    </location>
</feature>
<feature type="binding site" evidence="2">
    <location>
        <position position="60"/>
    </location>
    <ligand>
        <name>Zn(2+)</name>
        <dbReference type="ChEBI" id="CHEBI:29105"/>
        <label>2</label>
    </ligand>
</feature>
<dbReference type="AlphaFoldDB" id="A0AAV2QFB9"/>
<dbReference type="PANTHER" id="PTHR11596">
    <property type="entry name" value="ALKALINE PHOSPHATASE"/>
    <property type="match status" value="1"/>
</dbReference>
<dbReference type="GO" id="GO:0046872">
    <property type="term" value="F:metal ion binding"/>
    <property type="evidence" value="ECO:0007669"/>
    <property type="project" value="UniProtKB-KW"/>
</dbReference>
<evidence type="ECO:0000256" key="2">
    <source>
        <dbReference type="PIRSR" id="PIRSR601952-2"/>
    </source>
</evidence>
<comment type="caution">
    <text evidence="3">The sequence shown here is derived from an EMBL/GenBank/DDBJ whole genome shotgun (WGS) entry which is preliminary data.</text>
</comment>
<dbReference type="SUPFAM" id="SSF53649">
    <property type="entry name" value="Alkaline phosphatase-like"/>
    <property type="match status" value="1"/>
</dbReference>
<gene>
    <name evidence="3" type="ORF">MNOR_LOCUS12320</name>
</gene>
<comment type="cofactor">
    <cofactor evidence="2">
        <name>Zn(2+)</name>
        <dbReference type="ChEBI" id="CHEBI:29105"/>
    </cofactor>
    <text evidence="2">Binds 2 Zn(2+) ions.</text>
</comment>
<keyword evidence="2" id="KW-0862">Zinc</keyword>
<dbReference type="InterPro" id="IPR001952">
    <property type="entry name" value="Alkaline_phosphatase"/>
</dbReference>
<dbReference type="EMBL" id="CAXKWB010006732">
    <property type="protein sequence ID" value="CAL4084108.1"/>
    <property type="molecule type" value="Genomic_DNA"/>
</dbReference>
<keyword evidence="4" id="KW-1185">Reference proteome</keyword>
<evidence type="ECO:0000313" key="3">
    <source>
        <dbReference type="EMBL" id="CAL4084108.1"/>
    </source>
</evidence>
<protein>
    <recommendedName>
        <fullName evidence="1">alkaline phosphatase</fullName>
        <ecNumber evidence="1">3.1.3.1</ecNumber>
    </recommendedName>
</protein>
<sequence length="107" mass="11787">LGLGDYSDIDGLPYTTLLYTNGPGHTDKDIYGMRPDPTNEDITDGHYMADSTIPMLESHHGGEDVLLYARGPHAHLFTGIHENTYIPHALRYASCVGTGLHFCGKER</sequence>
<evidence type="ECO:0000256" key="1">
    <source>
        <dbReference type="ARBA" id="ARBA00012647"/>
    </source>
</evidence>
<dbReference type="Gene3D" id="3.40.720.10">
    <property type="entry name" value="Alkaline Phosphatase, subunit A"/>
    <property type="match status" value="1"/>
</dbReference>
<reference evidence="3 4" key="1">
    <citation type="submission" date="2024-05" db="EMBL/GenBank/DDBJ databases">
        <authorList>
            <person name="Wallberg A."/>
        </authorList>
    </citation>
    <scope>NUCLEOTIDE SEQUENCE [LARGE SCALE GENOMIC DNA]</scope>
</reference>
<dbReference type="Proteomes" id="UP001497623">
    <property type="component" value="Unassembled WGS sequence"/>
</dbReference>
<keyword evidence="2" id="KW-0479">Metal-binding</keyword>
<dbReference type="EC" id="3.1.3.1" evidence="1"/>
<accession>A0AAV2QFB9</accession>
<dbReference type="PANTHER" id="PTHR11596:SF91">
    <property type="entry name" value="ALKALINE PHOSPHATASE-RELATED"/>
    <property type="match status" value="1"/>
</dbReference>
<dbReference type="Pfam" id="PF00245">
    <property type="entry name" value="Alk_phosphatase"/>
    <property type="match status" value="1"/>
</dbReference>
<organism evidence="3 4">
    <name type="scientific">Meganyctiphanes norvegica</name>
    <name type="common">Northern krill</name>
    <name type="synonym">Thysanopoda norvegica</name>
    <dbReference type="NCBI Taxonomy" id="48144"/>
    <lineage>
        <taxon>Eukaryota</taxon>
        <taxon>Metazoa</taxon>
        <taxon>Ecdysozoa</taxon>
        <taxon>Arthropoda</taxon>
        <taxon>Crustacea</taxon>
        <taxon>Multicrustacea</taxon>
        <taxon>Malacostraca</taxon>
        <taxon>Eumalacostraca</taxon>
        <taxon>Eucarida</taxon>
        <taxon>Euphausiacea</taxon>
        <taxon>Euphausiidae</taxon>
        <taxon>Meganyctiphanes</taxon>
    </lineage>
</organism>
<evidence type="ECO:0000313" key="4">
    <source>
        <dbReference type="Proteomes" id="UP001497623"/>
    </source>
</evidence>
<dbReference type="InterPro" id="IPR017850">
    <property type="entry name" value="Alkaline_phosphatase_core_sf"/>
</dbReference>